<dbReference type="Proteomes" id="UP001151760">
    <property type="component" value="Unassembled WGS sequence"/>
</dbReference>
<keyword evidence="1" id="KW-1133">Transmembrane helix</keyword>
<reference evidence="2" key="1">
    <citation type="journal article" date="2022" name="Int. J. Mol. Sci.">
        <title>Draft Genome of Tanacetum Coccineum: Genomic Comparison of Closely Related Tanacetum-Family Plants.</title>
        <authorList>
            <person name="Yamashiro T."/>
            <person name="Shiraishi A."/>
            <person name="Nakayama K."/>
            <person name="Satake H."/>
        </authorList>
    </citation>
    <scope>NUCLEOTIDE SEQUENCE</scope>
</reference>
<evidence type="ECO:0000256" key="1">
    <source>
        <dbReference type="SAM" id="Phobius"/>
    </source>
</evidence>
<name>A0ABQ5E0B6_9ASTR</name>
<proteinExistence type="predicted"/>
<comment type="caution">
    <text evidence="2">The sequence shown here is derived from an EMBL/GenBank/DDBJ whole genome shotgun (WGS) entry which is preliminary data.</text>
</comment>
<organism evidence="2 3">
    <name type="scientific">Tanacetum coccineum</name>
    <dbReference type="NCBI Taxonomy" id="301880"/>
    <lineage>
        <taxon>Eukaryota</taxon>
        <taxon>Viridiplantae</taxon>
        <taxon>Streptophyta</taxon>
        <taxon>Embryophyta</taxon>
        <taxon>Tracheophyta</taxon>
        <taxon>Spermatophyta</taxon>
        <taxon>Magnoliopsida</taxon>
        <taxon>eudicotyledons</taxon>
        <taxon>Gunneridae</taxon>
        <taxon>Pentapetalae</taxon>
        <taxon>asterids</taxon>
        <taxon>campanulids</taxon>
        <taxon>Asterales</taxon>
        <taxon>Asteraceae</taxon>
        <taxon>Asteroideae</taxon>
        <taxon>Anthemideae</taxon>
        <taxon>Anthemidinae</taxon>
        <taxon>Tanacetum</taxon>
    </lineage>
</organism>
<reference evidence="2" key="2">
    <citation type="submission" date="2022-01" db="EMBL/GenBank/DDBJ databases">
        <authorList>
            <person name="Yamashiro T."/>
            <person name="Shiraishi A."/>
            <person name="Satake H."/>
            <person name="Nakayama K."/>
        </authorList>
    </citation>
    <scope>NUCLEOTIDE SEQUENCE</scope>
</reference>
<keyword evidence="1" id="KW-0812">Transmembrane</keyword>
<keyword evidence="1" id="KW-0472">Membrane</keyword>
<evidence type="ECO:0000313" key="3">
    <source>
        <dbReference type="Proteomes" id="UP001151760"/>
    </source>
</evidence>
<feature type="transmembrane region" description="Helical" evidence="1">
    <location>
        <begin position="12"/>
        <end position="35"/>
    </location>
</feature>
<dbReference type="EMBL" id="BQNB010015848">
    <property type="protein sequence ID" value="GJT44830.1"/>
    <property type="molecule type" value="Genomic_DNA"/>
</dbReference>
<protein>
    <submittedName>
        <fullName evidence="2">Uncharacterized protein</fullName>
    </submittedName>
</protein>
<evidence type="ECO:0000313" key="2">
    <source>
        <dbReference type="EMBL" id="GJT44830.1"/>
    </source>
</evidence>
<gene>
    <name evidence="2" type="ORF">Tco_0953545</name>
</gene>
<sequence length="96" mass="10653">MPLDFHSQWAFLGLPAWLLSVCKVGMGGVMGFWLFVVGEKLWGVGSFYPSSCILMWHGKSLVVFNFWDVGRITVISKVASAEGGGSPSFFSWFMTH</sequence>
<keyword evidence="3" id="KW-1185">Reference proteome</keyword>
<accession>A0ABQ5E0B6</accession>